<feature type="transmembrane region" description="Helical" evidence="8">
    <location>
        <begin position="262"/>
        <end position="281"/>
    </location>
</feature>
<evidence type="ECO:0000256" key="5">
    <source>
        <dbReference type="ARBA" id="ARBA00023043"/>
    </source>
</evidence>
<reference evidence="10" key="1">
    <citation type="journal article" date="2023" name="Plant J.">
        <title>Genome sequences and population genomics provide insights into the demographic history, inbreeding, and mutation load of two 'living fossil' tree species of Dipteronia.</title>
        <authorList>
            <person name="Feng Y."/>
            <person name="Comes H.P."/>
            <person name="Chen J."/>
            <person name="Zhu S."/>
            <person name="Lu R."/>
            <person name="Zhang X."/>
            <person name="Li P."/>
            <person name="Qiu J."/>
            <person name="Olsen K.M."/>
            <person name="Qiu Y."/>
        </authorList>
    </citation>
    <scope>NUCLEOTIDE SEQUENCE</scope>
    <source>
        <strain evidence="10">NBL</strain>
    </source>
</reference>
<dbReference type="SUPFAM" id="SSF48403">
    <property type="entry name" value="Ankyrin repeat"/>
    <property type="match status" value="2"/>
</dbReference>
<feature type="transmembrane region" description="Helical" evidence="8">
    <location>
        <begin position="803"/>
        <end position="827"/>
    </location>
</feature>
<keyword evidence="11" id="KW-1185">Reference proteome</keyword>
<dbReference type="EMBL" id="JANJYJ010000009">
    <property type="protein sequence ID" value="KAK3190210.1"/>
    <property type="molecule type" value="Genomic_DNA"/>
</dbReference>
<dbReference type="GO" id="GO:0005886">
    <property type="term" value="C:plasma membrane"/>
    <property type="evidence" value="ECO:0007669"/>
    <property type="project" value="TreeGrafter"/>
</dbReference>
<sequence>MDSTPYQNNATIDHETIVRHEHHQLLDNAINGNIELFKQTAEQLNLIVTPIKNTVLHINIASKKVSIVFVEEILRICPYLLVQVNVQGDTPLHVAAKFERIDVVRVLIKKAKDQRGDPESRIGADRKMLRMTNDKGNTALHEAMRSKCIEVVKILIEADSGFSYSANHCGETPLYIAAENGFHEGVNEMLEKCTSVSYDGPNGKTALHAAARRSKNKGKKEINELLEETGEGSYPLGVAGRETHRIDNEGLKLLEKAKDSHMVAAALIATVTFAAAFTLPGGFKSEKGKDQGMAILSRNSAFQTFVISDAIAMVFSIFAVFSYFIMALKFLPRQKYITLFAAATWFVVIAMAAMVIAFVTGTYAVLSPSLGLAIATCFIGLTVFLLLAYVGPENFQAFDRHKEKNEIMRKLHKSNTCLNVGCLCVRCIVFDGAFILVLIINYSYLTTEISLNNKRTPMDSVAIGNEATSSNNDTIQLLGSMSPTEIGPEDLFKAAADGDIEPFKKSVEQLDLIVTPIKNTVLHINIRSEKVSTEFVEEILETFPSLLLQDNAQGDTPLHVAVKLKRGDVVKALIKRARAQHDQEVENGIGAVRQMLRMTNNKGNTALHEAMRNHGIDMVETYVKEDPDFPYLANHCGETPLYIGAENLFVEGVVKMLETNTSVAHEGPNGKTVLHATARMNMPDVINDVINEFGGEIQAVNKRNVSVSNITFFGYPELKKEILELSDANYEPYQFGVIFRQDQFLNEEELSKIEKTKDSHLVVAALIATVTFAAGFTIPGGFKNEEGPDKGTAILSKKSAFQAFVITNSIALVLSITAVFLNFLASIELRKCLFILHHATFYSMAAMGSMVVAFITGSYAVLSPSLGLSSRNYFHWINLLLVSDLHVL</sequence>
<feature type="transmembrane region" description="Helical" evidence="8">
    <location>
        <begin position="417"/>
        <end position="445"/>
    </location>
</feature>
<dbReference type="PROSITE" id="PS50088">
    <property type="entry name" value="ANK_REPEAT"/>
    <property type="match status" value="3"/>
</dbReference>
<dbReference type="PANTHER" id="PTHR24186:SF53">
    <property type="entry name" value="PGG DOMAIN-CONTAINING PROTEIN"/>
    <property type="match status" value="1"/>
</dbReference>
<keyword evidence="6 8" id="KW-0472">Membrane</keyword>
<evidence type="ECO:0000256" key="1">
    <source>
        <dbReference type="ARBA" id="ARBA00004141"/>
    </source>
</evidence>
<keyword evidence="3" id="KW-0677">Repeat</keyword>
<evidence type="ECO:0000256" key="3">
    <source>
        <dbReference type="ARBA" id="ARBA00022737"/>
    </source>
</evidence>
<dbReference type="InterPro" id="IPR026961">
    <property type="entry name" value="PGG_dom"/>
</dbReference>
<feature type="transmembrane region" description="Helical" evidence="8">
    <location>
        <begin position="301"/>
        <end position="325"/>
    </location>
</feature>
<feature type="transmembrane region" description="Helical" evidence="8">
    <location>
        <begin position="839"/>
        <end position="862"/>
    </location>
</feature>
<dbReference type="InterPro" id="IPR002110">
    <property type="entry name" value="Ankyrin_rpt"/>
</dbReference>
<evidence type="ECO:0000256" key="4">
    <source>
        <dbReference type="ARBA" id="ARBA00022989"/>
    </source>
</evidence>
<evidence type="ECO:0000256" key="8">
    <source>
        <dbReference type="SAM" id="Phobius"/>
    </source>
</evidence>
<evidence type="ECO:0000256" key="6">
    <source>
        <dbReference type="ARBA" id="ARBA00023136"/>
    </source>
</evidence>
<dbReference type="Proteomes" id="UP001281410">
    <property type="component" value="Unassembled WGS sequence"/>
</dbReference>
<dbReference type="Pfam" id="PF12796">
    <property type="entry name" value="Ank_2"/>
    <property type="match status" value="2"/>
</dbReference>
<evidence type="ECO:0000313" key="11">
    <source>
        <dbReference type="Proteomes" id="UP001281410"/>
    </source>
</evidence>
<name>A0AAE0DVP4_9ROSI</name>
<feature type="repeat" description="ANK" evidence="7">
    <location>
        <begin position="87"/>
        <end position="113"/>
    </location>
</feature>
<evidence type="ECO:0000259" key="9">
    <source>
        <dbReference type="Pfam" id="PF13962"/>
    </source>
</evidence>
<keyword evidence="4 8" id="KW-1133">Transmembrane helix</keyword>
<accession>A0AAE0DVP4</accession>
<dbReference type="AlphaFoldDB" id="A0AAE0DVP4"/>
<organism evidence="10 11">
    <name type="scientific">Dipteronia sinensis</name>
    <dbReference type="NCBI Taxonomy" id="43782"/>
    <lineage>
        <taxon>Eukaryota</taxon>
        <taxon>Viridiplantae</taxon>
        <taxon>Streptophyta</taxon>
        <taxon>Embryophyta</taxon>
        <taxon>Tracheophyta</taxon>
        <taxon>Spermatophyta</taxon>
        <taxon>Magnoliopsida</taxon>
        <taxon>eudicotyledons</taxon>
        <taxon>Gunneridae</taxon>
        <taxon>Pentapetalae</taxon>
        <taxon>rosids</taxon>
        <taxon>malvids</taxon>
        <taxon>Sapindales</taxon>
        <taxon>Sapindaceae</taxon>
        <taxon>Hippocastanoideae</taxon>
        <taxon>Acereae</taxon>
        <taxon>Dipteronia</taxon>
    </lineage>
</organism>
<feature type="repeat" description="ANK" evidence="7">
    <location>
        <begin position="135"/>
        <end position="167"/>
    </location>
</feature>
<dbReference type="InterPro" id="IPR036770">
    <property type="entry name" value="Ankyrin_rpt-contain_sf"/>
</dbReference>
<dbReference type="Pfam" id="PF13962">
    <property type="entry name" value="PGG"/>
    <property type="match status" value="2"/>
</dbReference>
<evidence type="ECO:0000256" key="2">
    <source>
        <dbReference type="ARBA" id="ARBA00022692"/>
    </source>
</evidence>
<evidence type="ECO:0000256" key="7">
    <source>
        <dbReference type="PROSITE-ProRule" id="PRU00023"/>
    </source>
</evidence>
<keyword evidence="2 8" id="KW-0812">Transmembrane</keyword>
<comment type="subcellular location">
    <subcellularLocation>
        <location evidence="1">Membrane</location>
        <topology evidence="1">Multi-pass membrane protein</topology>
    </subcellularLocation>
</comment>
<feature type="repeat" description="ANK" evidence="7">
    <location>
        <begin position="553"/>
        <end position="576"/>
    </location>
</feature>
<dbReference type="Pfam" id="PF00023">
    <property type="entry name" value="Ank"/>
    <property type="match status" value="2"/>
</dbReference>
<proteinExistence type="predicted"/>
<protein>
    <recommendedName>
        <fullName evidence="9">PGG domain-containing protein</fullName>
    </recommendedName>
</protein>
<feature type="transmembrane region" description="Helical" evidence="8">
    <location>
        <begin position="761"/>
        <end position="782"/>
    </location>
</feature>
<feature type="domain" description="PGG" evidence="9">
    <location>
        <begin position="752"/>
        <end position="861"/>
    </location>
</feature>
<dbReference type="SMART" id="SM00248">
    <property type="entry name" value="ANK"/>
    <property type="match status" value="9"/>
</dbReference>
<feature type="domain" description="PGG" evidence="9">
    <location>
        <begin position="254"/>
        <end position="365"/>
    </location>
</feature>
<feature type="transmembrane region" description="Helical" evidence="8">
    <location>
        <begin position="337"/>
        <end position="364"/>
    </location>
</feature>
<evidence type="ECO:0000313" key="10">
    <source>
        <dbReference type="EMBL" id="KAK3190210.1"/>
    </source>
</evidence>
<keyword evidence="5 7" id="KW-0040">ANK repeat</keyword>
<comment type="caution">
    <text evidence="10">The sequence shown here is derived from an EMBL/GenBank/DDBJ whole genome shotgun (WGS) entry which is preliminary data.</text>
</comment>
<gene>
    <name evidence="10" type="ORF">Dsin_029771</name>
</gene>
<dbReference type="PANTHER" id="PTHR24186">
    <property type="entry name" value="PROTEIN PHOSPHATASE 1 REGULATORY SUBUNIT"/>
    <property type="match status" value="1"/>
</dbReference>
<dbReference type="Gene3D" id="1.25.40.20">
    <property type="entry name" value="Ankyrin repeat-containing domain"/>
    <property type="match status" value="2"/>
</dbReference>
<feature type="transmembrane region" description="Helical" evidence="8">
    <location>
        <begin position="370"/>
        <end position="390"/>
    </location>
</feature>
<dbReference type="PROSITE" id="PS50297">
    <property type="entry name" value="ANK_REP_REGION"/>
    <property type="match status" value="3"/>
</dbReference>